<gene>
    <name evidence="1" type="ORF">MGAL_10B036771</name>
</gene>
<keyword evidence="2" id="KW-1185">Reference proteome</keyword>
<proteinExistence type="predicted"/>
<name>A0A8B6GQ07_MYTGA</name>
<evidence type="ECO:0000313" key="1">
    <source>
        <dbReference type="EMBL" id="VDI67182.1"/>
    </source>
</evidence>
<sequence>MREIEKSTYRKEMLDEYAIDIYGMLNDFRMSLNAYINEASDVLFRFDLFTIPHSSSNFNICADERTRQKMFEYLGEFEETDERGNVTLLSVLEHKLSEERHVCSQQLRLQSSQMLKFLT</sequence>
<reference evidence="1" key="1">
    <citation type="submission" date="2018-11" db="EMBL/GenBank/DDBJ databases">
        <authorList>
            <person name="Alioto T."/>
            <person name="Alioto T."/>
        </authorList>
    </citation>
    <scope>NUCLEOTIDE SEQUENCE</scope>
</reference>
<dbReference type="EMBL" id="UYJE01008779">
    <property type="protein sequence ID" value="VDI67182.1"/>
    <property type="molecule type" value="Genomic_DNA"/>
</dbReference>
<dbReference type="Proteomes" id="UP000596742">
    <property type="component" value="Unassembled WGS sequence"/>
</dbReference>
<evidence type="ECO:0000313" key="2">
    <source>
        <dbReference type="Proteomes" id="UP000596742"/>
    </source>
</evidence>
<comment type="caution">
    <text evidence="1">The sequence shown here is derived from an EMBL/GenBank/DDBJ whole genome shotgun (WGS) entry which is preliminary data.</text>
</comment>
<dbReference type="AlphaFoldDB" id="A0A8B6GQ07"/>
<organism evidence="1 2">
    <name type="scientific">Mytilus galloprovincialis</name>
    <name type="common">Mediterranean mussel</name>
    <dbReference type="NCBI Taxonomy" id="29158"/>
    <lineage>
        <taxon>Eukaryota</taxon>
        <taxon>Metazoa</taxon>
        <taxon>Spiralia</taxon>
        <taxon>Lophotrochozoa</taxon>
        <taxon>Mollusca</taxon>
        <taxon>Bivalvia</taxon>
        <taxon>Autobranchia</taxon>
        <taxon>Pteriomorphia</taxon>
        <taxon>Mytilida</taxon>
        <taxon>Mytiloidea</taxon>
        <taxon>Mytilidae</taxon>
        <taxon>Mytilinae</taxon>
        <taxon>Mytilus</taxon>
    </lineage>
</organism>
<accession>A0A8B6GQ07</accession>
<feature type="non-terminal residue" evidence="1">
    <location>
        <position position="1"/>
    </location>
</feature>
<protein>
    <submittedName>
        <fullName evidence="1">Uncharacterized protein</fullName>
    </submittedName>
</protein>